<dbReference type="PANTHER" id="PTHR42870">
    <property type="entry name" value="ACETYL-COA C-ACETYLTRANSFERASE"/>
    <property type="match status" value="1"/>
</dbReference>
<dbReference type="AlphaFoldDB" id="X1KT19"/>
<accession>X1KT19</accession>
<dbReference type="SUPFAM" id="SSF53901">
    <property type="entry name" value="Thiolase-like"/>
    <property type="match status" value="1"/>
</dbReference>
<organism evidence="2">
    <name type="scientific">marine sediment metagenome</name>
    <dbReference type="NCBI Taxonomy" id="412755"/>
    <lineage>
        <taxon>unclassified sequences</taxon>
        <taxon>metagenomes</taxon>
        <taxon>ecological metagenomes</taxon>
    </lineage>
</organism>
<dbReference type="CDD" id="cd00829">
    <property type="entry name" value="SCP-x_thiolase"/>
    <property type="match status" value="1"/>
</dbReference>
<evidence type="ECO:0000259" key="1">
    <source>
        <dbReference type="Pfam" id="PF22691"/>
    </source>
</evidence>
<feature type="non-terminal residue" evidence="2">
    <location>
        <position position="1"/>
    </location>
</feature>
<dbReference type="Pfam" id="PF22691">
    <property type="entry name" value="Thiolase_C_1"/>
    <property type="match status" value="1"/>
</dbReference>
<dbReference type="InterPro" id="IPR055140">
    <property type="entry name" value="Thiolase_C_2"/>
</dbReference>
<feature type="domain" description="Thiolase C-terminal" evidence="1">
    <location>
        <begin position="33"/>
        <end position="153"/>
    </location>
</feature>
<reference evidence="2" key="1">
    <citation type="journal article" date="2014" name="Front. Microbiol.">
        <title>High frequency of phylogenetically diverse reductive dehalogenase-homologous genes in deep subseafloor sedimentary metagenomes.</title>
        <authorList>
            <person name="Kawai M."/>
            <person name="Futagami T."/>
            <person name="Toyoda A."/>
            <person name="Takaki Y."/>
            <person name="Nishi S."/>
            <person name="Hori S."/>
            <person name="Arai W."/>
            <person name="Tsubouchi T."/>
            <person name="Morono Y."/>
            <person name="Uchiyama I."/>
            <person name="Ito T."/>
            <person name="Fujiyama A."/>
            <person name="Inagaki F."/>
            <person name="Takami H."/>
        </authorList>
    </citation>
    <scope>NUCLEOTIDE SEQUENCE</scope>
    <source>
        <strain evidence="2">Expedition CK06-06</strain>
    </source>
</reference>
<dbReference type="EMBL" id="BARV01010274">
    <property type="protein sequence ID" value="GAI10232.1"/>
    <property type="molecule type" value="Genomic_DNA"/>
</dbReference>
<sequence length="168" mass="17987">SFRDDYVLIKGIGLAIGPGLGKEDASYDYIHLPETEAAAQQAYEQAGITDPRKELDILELHDCFTISELMTLEAIGICPKGKAKEDIDAGTFTLTGELPVNADGGLKSFGHPVGASGLRECYEVYKQIQGKAELPERQLKDVRLGLSHNQGGHPGSLLPIITILGQAG</sequence>
<gene>
    <name evidence="2" type="ORF">S06H3_19950</name>
</gene>
<dbReference type="InterPro" id="IPR016039">
    <property type="entry name" value="Thiolase-like"/>
</dbReference>
<evidence type="ECO:0000313" key="2">
    <source>
        <dbReference type="EMBL" id="GAI10232.1"/>
    </source>
</evidence>
<dbReference type="GO" id="GO:0016746">
    <property type="term" value="F:acyltransferase activity"/>
    <property type="evidence" value="ECO:0007669"/>
    <property type="project" value="InterPro"/>
</dbReference>
<comment type="caution">
    <text evidence="2">The sequence shown here is derived from an EMBL/GenBank/DDBJ whole genome shotgun (WGS) entry which is preliminary data.</text>
</comment>
<dbReference type="PANTHER" id="PTHR42870:SF1">
    <property type="entry name" value="NON-SPECIFIC LIPID-TRANSFER PROTEIN-LIKE 2"/>
    <property type="match status" value="1"/>
</dbReference>
<proteinExistence type="predicted"/>
<dbReference type="Gene3D" id="3.40.47.10">
    <property type="match status" value="1"/>
</dbReference>
<protein>
    <recommendedName>
        <fullName evidence="1">Thiolase C-terminal domain-containing protein</fullName>
    </recommendedName>
</protein>
<name>X1KT19_9ZZZZ</name>